<feature type="region of interest" description="Disordered" evidence="1">
    <location>
        <begin position="19"/>
        <end position="39"/>
    </location>
</feature>
<keyword evidence="3" id="KW-1185">Reference proteome</keyword>
<dbReference type="EMBL" id="BTGU01000004">
    <property type="protein sequence ID" value="GMN33281.1"/>
    <property type="molecule type" value="Genomic_DNA"/>
</dbReference>
<sequence length="39" mass="4048">MMLCDLQMTAALHDLQLVAANSPSSDGDDDSQSPNGNNA</sequence>
<evidence type="ECO:0000313" key="3">
    <source>
        <dbReference type="Proteomes" id="UP001187192"/>
    </source>
</evidence>
<accession>A0AA88CWK5</accession>
<evidence type="ECO:0000313" key="2">
    <source>
        <dbReference type="EMBL" id="GMN33281.1"/>
    </source>
</evidence>
<dbReference type="AlphaFoldDB" id="A0AA88CWK5"/>
<name>A0AA88CWK5_FICCA</name>
<reference evidence="2" key="1">
    <citation type="submission" date="2023-07" db="EMBL/GenBank/DDBJ databases">
        <title>draft genome sequence of fig (Ficus carica).</title>
        <authorList>
            <person name="Takahashi T."/>
            <person name="Nishimura K."/>
        </authorList>
    </citation>
    <scope>NUCLEOTIDE SEQUENCE</scope>
</reference>
<gene>
    <name evidence="2" type="ORF">TIFTF001_004073</name>
</gene>
<protein>
    <submittedName>
        <fullName evidence="2">Uncharacterized protein</fullName>
    </submittedName>
</protein>
<evidence type="ECO:0000256" key="1">
    <source>
        <dbReference type="SAM" id="MobiDB-lite"/>
    </source>
</evidence>
<dbReference type="Proteomes" id="UP001187192">
    <property type="component" value="Unassembled WGS sequence"/>
</dbReference>
<comment type="caution">
    <text evidence="2">The sequence shown here is derived from an EMBL/GenBank/DDBJ whole genome shotgun (WGS) entry which is preliminary data.</text>
</comment>
<dbReference type="Gramene" id="FCD_00011656-RA">
    <property type="protein sequence ID" value="FCD_00011656-RA:cds"/>
    <property type="gene ID" value="FCD_00011656"/>
</dbReference>
<proteinExistence type="predicted"/>
<organism evidence="2 3">
    <name type="scientific">Ficus carica</name>
    <name type="common">Common fig</name>
    <dbReference type="NCBI Taxonomy" id="3494"/>
    <lineage>
        <taxon>Eukaryota</taxon>
        <taxon>Viridiplantae</taxon>
        <taxon>Streptophyta</taxon>
        <taxon>Embryophyta</taxon>
        <taxon>Tracheophyta</taxon>
        <taxon>Spermatophyta</taxon>
        <taxon>Magnoliopsida</taxon>
        <taxon>eudicotyledons</taxon>
        <taxon>Gunneridae</taxon>
        <taxon>Pentapetalae</taxon>
        <taxon>rosids</taxon>
        <taxon>fabids</taxon>
        <taxon>Rosales</taxon>
        <taxon>Moraceae</taxon>
        <taxon>Ficeae</taxon>
        <taxon>Ficus</taxon>
    </lineage>
</organism>